<organism evidence="3 4">
    <name type="scientific">candidate division CSSED10-310 bacterium</name>
    <dbReference type="NCBI Taxonomy" id="2855610"/>
    <lineage>
        <taxon>Bacteria</taxon>
        <taxon>Bacteria division CSSED10-310</taxon>
    </lineage>
</organism>
<evidence type="ECO:0000313" key="4">
    <source>
        <dbReference type="Proteomes" id="UP001594351"/>
    </source>
</evidence>
<dbReference type="SUPFAM" id="SSF53448">
    <property type="entry name" value="Nucleotide-diphospho-sugar transferases"/>
    <property type="match status" value="1"/>
</dbReference>
<keyword evidence="1" id="KW-0812">Transmembrane</keyword>
<evidence type="ECO:0000256" key="1">
    <source>
        <dbReference type="SAM" id="Phobius"/>
    </source>
</evidence>
<sequence>MKLIIQIPCLNEEETLAETLKSLPREIEGIDYIETLIIDDGSSDKTVSVARENGANHIVQLAKHQGLAKAFIRGINTSLKLGADIIVNTDADNQYDAQDIEKLIEPILRGEVDMTIGDRQTDTIPHFSPVKKKLQKMGSWVIRHISKTEAPDATSGFRAYNKKAALRLNVVSDFTYTLETIIQIGQTDISMGYVPVRTNAVKRPSRLFSSIFQYIMSSVFTILRIYTMYAPLKFFSILGGVLFFLGSLLFLRFLYYYIALSGNTGHTQSLILGAVLIMLGFQNFMIGLVGDIISANRKLLEDALLRIKLMELDAHNNQKQP</sequence>
<evidence type="ECO:0000313" key="3">
    <source>
        <dbReference type="EMBL" id="MFC1850613.1"/>
    </source>
</evidence>
<proteinExistence type="predicted"/>
<gene>
    <name evidence="3" type="ORF">ACFL27_10510</name>
</gene>
<reference evidence="3 4" key="1">
    <citation type="submission" date="2024-09" db="EMBL/GenBank/DDBJ databases">
        <title>Laminarin stimulates single cell rates of sulfate reduction while oxygen inhibits transcriptomic activity in coastal marine sediment.</title>
        <authorList>
            <person name="Lindsay M."/>
            <person name="Orcutt B."/>
            <person name="Emerson D."/>
            <person name="Stepanauskas R."/>
            <person name="D'Angelo T."/>
        </authorList>
    </citation>
    <scope>NUCLEOTIDE SEQUENCE [LARGE SCALE GENOMIC DNA]</scope>
    <source>
        <strain evidence="3">SAG AM-311-K15</strain>
    </source>
</reference>
<accession>A0ABV6YWR4</accession>
<feature type="domain" description="Glycosyltransferase 2-like" evidence="2">
    <location>
        <begin position="7"/>
        <end position="165"/>
    </location>
</feature>
<evidence type="ECO:0000259" key="2">
    <source>
        <dbReference type="Pfam" id="PF00535"/>
    </source>
</evidence>
<dbReference type="InterPro" id="IPR050256">
    <property type="entry name" value="Glycosyltransferase_2"/>
</dbReference>
<comment type="caution">
    <text evidence="3">The sequence shown here is derived from an EMBL/GenBank/DDBJ whole genome shotgun (WGS) entry which is preliminary data.</text>
</comment>
<feature type="transmembrane region" description="Helical" evidence="1">
    <location>
        <begin position="207"/>
        <end position="227"/>
    </location>
</feature>
<dbReference type="InterPro" id="IPR029044">
    <property type="entry name" value="Nucleotide-diphossugar_trans"/>
</dbReference>
<dbReference type="PANTHER" id="PTHR48090:SF7">
    <property type="entry name" value="RFBJ PROTEIN"/>
    <property type="match status" value="1"/>
</dbReference>
<keyword evidence="1" id="KW-1133">Transmembrane helix</keyword>
<dbReference type="EMBL" id="JBHPBY010000111">
    <property type="protein sequence ID" value="MFC1850613.1"/>
    <property type="molecule type" value="Genomic_DNA"/>
</dbReference>
<keyword evidence="4" id="KW-1185">Reference proteome</keyword>
<feature type="transmembrane region" description="Helical" evidence="1">
    <location>
        <begin position="270"/>
        <end position="290"/>
    </location>
</feature>
<keyword evidence="1" id="KW-0472">Membrane</keyword>
<dbReference type="Gene3D" id="3.90.550.10">
    <property type="entry name" value="Spore Coat Polysaccharide Biosynthesis Protein SpsA, Chain A"/>
    <property type="match status" value="1"/>
</dbReference>
<dbReference type="InterPro" id="IPR001173">
    <property type="entry name" value="Glyco_trans_2-like"/>
</dbReference>
<dbReference type="CDD" id="cd04179">
    <property type="entry name" value="DPM_DPG-synthase_like"/>
    <property type="match status" value="1"/>
</dbReference>
<feature type="transmembrane region" description="Helical" evidence="1">
    <location>
        <begin position="234"/>
        <end position="258"/>
    </location>
</feature>
<dbReference type="Pfam" id="PF00535">
    <property type="entry name" value="Glycos_transf_2"/>
    <property type="match status" value="1"/>
</dbReference>
<dbReference type="Proteomes" id="UP001594351">
    <property type="component" value="Unassembled WGS sequence"/>
</dbReference>
<name>A0ABV6YWR4_UNCC1</name>
<dbReference type="PANTHER" id="PTHR48090">
    <property type="entry name" value="UNDECAPRENYL-PHOSPHATE 4-DEOXY-4-FORMAMIDO-L-ARABINOSE TRANSFERASE-RELATED"/>
    <property type="match status" value="1"/>
</dbReference>
<protein>
    <submittedName>
        <fullName evidence="3">Glycosyltransferase family 2 protein</fullName>
    </submittedName>
</protein>